<name>G7IJW8_MEDTR</name>
<evidence type="ECO:0000256" key="2">
    <source>
        <dbReference type="ARBA" id="ARBA00005845"/>
    </source>
</evidence>
<evidence type="ECO:0000313" key="8">
    <source>
        <dbReference type="EnsemblPlants" id="AES63306"/>
    </source>
</evidence>
<reference evidence="6 9" key="1">
    <citation type="journal article" date="2011" name="Nature">
        <title>The Medicago genome provides insight into the evolution of rhizobial symbioses.</title>
        <authorList>
            <person name="Young N.D."/>
            <person name="Debelle F."/>
            <person name="Oldroyd G.E."/>
            <person name="Geurts R."/>
            <person name="Cannon S.B."/>
            <person name="Udvardi M.K."/>
            <person name="Benedito V.A."/>
            <person name="Mayer K.F."/>
            <person name="Gouzy J."/>
            <person name="Schoof H."/>
            <person name="Van de Peer Y."/>
            <person name="Proost S."/>
            <person name="Cook D.R."/>
            <person name="Meyers B.C."/>
            <person name="Spannagl M."/>
            <person name="Cheung F."/>
            <person name="De Mita S."/>
            <person name="Krishnakumar V."/>
            <person name="Gundlach H."/>
            <person name="Zhou S."/>
            <person name="Mudge J."/>
            <person name="Bharti A.K."/>
            <person name="Murray J.D."/>
            <person name="Naoumkina M.A."/>
            <person name="Rosen B."/>
            <person name="Silverstein K.A."/>
            <person name="Tang H."/>
            <person name="Rombauts S."/>
            <person name="Zhao P.X."/>
            <person name="Zhou P."/>
            <person name="Barbe V."/>
            <person name="Bardou P."/>
            <person name="Bechner M."/>
            <person name="Bellec A."/>
            <person name="Berger A."/>
            <person name="Berges H."/>
            <person name="Bidwell S."/>
            <person name="Bisseling T."/>
            <person name="Choisne N."/>
            <person name="Couloux A."/>
            <person name="Denny R."/>
            <person name="Deshpande S."/>
            <person name="Dai X."/>
            <person name="Doyle J.J."/>
            <person name="Dudez A.M."/>
            <person name="Farmer A.D."/>
            <person name="Fouteau S."/>
            <person name="Franken C."/>
            <person name="Gibelin C."/>
            <person name="Gish J."/>
            <person name="Goldstein S."/>
            <person name="Gonzalez A.J."/>
            <person name="Green P.J."/>
            <person name="Hallab A."/>
            <person name="Hartog M."/>
            <person name="Hua A."/>
            <person name="Humphray S.J."/>
            <person name="Jeong D.H."/>
            <person name="Jing Y."/>
            <person name="Jocker A."/>
            <person name="Kenton S.M."/>
            <person name="Kim D.J."/>
            <person name="Klee K."/>
            <person name="Lai H."/>
            <person name="Lang C."/>
            <person name="Lin S."/>
            <person name="Macmil S.L."/>
            <person name="Magdelenat G."/>
            <person name="Matthews L."/>
            <person name="McCorrison J."/>
            <person name="Monaghan E.L."/>
            <person name="Mun J.H."/>
            <person name="Najar F.Z."/>
            <person name="Nicholson C."/>
            <person name="Noirot C."/>
            <person name="O'Bleness M."/>
            <person name="Paule C.R."/>
            <person name="Poulain J."/>
            <person name="Prion F."/>
            <person name="Qin B."/>
            <person name="Qu C."/>
            <person name="Retzel E.F."/>
            <person name="Riddle C."/>
            <person name="Sallet E."/>
            <person name="Samain S."/>
            <person name="Samson N."/>
            <person name="Sanders I."/>
            <person name="Saurat O."/>
            <person name="Scarpelli C."/>
            <person name="Schiex T."/>
            <person name="Segurens B."/>
            <person name="Severin A.J."/>
            <person name="Sherrier D.J."/>
            <person name="Shi R."/>
            <person name="Sims S."/>
            <person name="Singer S.R."/>
            <person name="Sinharoy S."/>
            <person name="Sterck L."/>
            <person name="Viollet A."/>
            <person name="Wang B.B."/>
            <person name="Wang K."/>
            <person name="Wang M."/>
            <person name="Wang X."/>
            <person name="Warfsmann J."/>
            <person name="Weissenbach J."/>
            <person name="White D.D."/>
            <person name="White J.D."/>
            <person name="Wiley G.B."/>
            <person name="Wincker P."/>
            <person name="Xing Y."/>
            <person name="Yang L."/>
            <person name="Yao Z."/>
            <person name="Ying F."/>
            <person name="Zhai J."/>
            <person name="Zhou L."/>
            <person name="Zuber A."/>
            <person name="Denarie J."/>
            <person name="Dixon R.A."/>
            <person name="May G.D."/>
            <person name="Schwartz D.C."/>
            <person name="Rogers J."/>
            <person name="Quetier F."/>
            <person name="Town C.D."/>
            <person name="Roe B.A."/>
        </authorList>
    </citation>
    <scope>NUCLEOTIDE SEQUENCE [LARGE SCALE GENOMIC DNA]</scope>
    <source>
        <strain evidence="6">A17</strain>
        <strain evidence="8 9">cv. Jemalong A17</strain>
    </source>
</reference>
<dbReference type="GO" id="GO:0050829">
    <property type="term" value="P:defense response to Gram-negative bacterium"/>
    <property type="evidence" value="ECO:0000318"/>
    <property type="project" value="GO_Central"/>
</dbReference>
<dbReference type="Pfam" id="PF04755">
    <property type="entry name" value="PAP_fibrillin"/>
    <property type="match status" value="1"/>
</dbReference>
<dbReference type="EMBL" id="PSQE01000002">
    <property type="protein sequence ID" value="RHN71547.1"/>
    <property type="molecule type" value="Genomic_DNA"/>
</dbReference>
<dbReference type="STRING" id="3880.G7IJW8"/>
<accession>A0A0C3UW17</accession>
<protein>
    <submittedName>
        <fullName evidence="6 7">Plastid lipid-associated protein</fullName>
    </submittedName>
</protein>
<reference evidence="7" key="5">
    <citation type="journal article" date="2018" name="Nat. Plants">
        <title>Whole-genome landscape of Medicago truncatula symbiotic genes.</title>
        <authorList>
            <person name="Pecrix Y."/>
            <person name="Gamas P."/>
            <person name="Carrere S."/>
        </authorList>
    </citation>
    <scope>NUCLEOTIDE SEQUENCE</scope>
    <source>
        <tissue evidence="7">Leaves</tissue>
    </source>
</reference>
<organism evidence="6 9">
    <name type="scientific">Medicago truncatula</name>
    <name type="common">Barrel medic</name>
    <name type="synonym">Medicago tribuloides</name>
    <dbReference type="NCBI Taxonomy" id="3880"/>
    <lineage>
        <taxon>Eukaryota</taxon>
        <taxon>Viridiplantae</taxon>
        <taxon>Streptophyta</taxon>
        <taxon>Embryophyta</taxon>
        <taxon>Tracheophyta</taxon>
        <taxon>Spermatophyta</taxon>
        <taxon>Magnoliopsida</taxon>
        <taxon>eudicotyledons</taxon>
        <taxon>Gunneridae</taxon>
        <taxon>Pentapetalae</taxon>
        <taxon>rosids</taxon>
        <taxon>fabids</taxon>
        <taxon>Fabales</taxon>
        <taxon>Fabaceae</taxon>
        <taxon>Papilionoideae</taxon>
        <taxon>50 kb inversion clade</taxon>
        <taxon>NPAAA clade</taxon>
        <taxon>Hologalegina</taxon>
        <taxon>IRL clade</taxon>
        <taxon>Trifolieae</taxon>
        <taxon>Medicago</taxon>
    </lineage>
</organism>
<dbReference type="EnsemblPlants" id="AES63306">
    <property type="protein sequence ID" value="AES63306"/>
    <property type="gene ID" value="MTR_2g007300"/>
</dbReference>
<evidence type="ECO:0000313" key="7">
    <source>
        <dbReference type="EMBL" id="RHN71547.1"/>
    </source>
</evidence>
<dbReference type="EMBL" id="CM001218">
    <property type="protein sequence ID" value="AES63306.2"/>
    <property type="molecule type" value="Genomic_DNA"/>
</dbReference>
<comment type="subcellular location">
    <subcellularLocation>
        <location evidence="1">Plastid</location>
    </subcellularLocation>
</comment>
<dbReference type="PANTHER" id="PTHR31906">
    <property type="entry name" value="PLASTID-LIPID-ASSOCIATED PROTEIN 4, CHLOROPLASTIC-RELATED"/>
    <property type="match status" value="1"/>
</dbReference>
<dbReference type="HOGENOM" id="CLU_069245_0_1_1"/>
<reference evidence="6 9" key="2">
    <citation type="journal article" date="2014" name="BMC Genomics">
        <title>An improved genome release (version Mt4.0) for the model legume Medicago truncatula.</title>
        <authorList>
            <person name="Tang H."/>
            <person name="Krishnakumar V."/>
            <person name="Bidwell S."/>
            <person name="Rosen B."/>
            <person name="Chan A."/>
            <person name="Zhou S."/>
            <person name="Gentzbittel L."/>
            <person name="Childs K.L."/>
            <person name="Yandell M."/>
            <person name="Gundlach H."/>
            <person name="Mayer K.F."/>
            <person name="Schwartz D.C."/>
            <person name="Town C.D."/>
        </authorList>
    </citation>
    <scope>GENOME REANNOTATION</scope>
    <source>
        <strain evidence="8 9">cv. Jemalong A17</strain>
    </source>
</reference>
<evidence type="ECO:0000313" key="10">
    <source>
        <dbReference type="Proteomes" id="UP000265566"/>
    </source>
</evidence>
<keyword evidence="4" id="KW-0809">Transit peptide</keyword>
<dbReference type="Gramene" id="rna7159">
    <property type="protein sequence ID" value="RHN71547.1"/>
    <property type="gene ID" value="gene7159"/>
</dbReference>
<feature type="domain" description="Plastid lipid-associated protein/fibrillin conserved" evidence="5">
    <location>
        <begin position="74"/>
        <end position="233"/>
    </location>
</feature>
<gene>
    <name evidence="8" type="primary">11429223</name>
    <name evidence="6" type="ordered locus">MTR_2g007300</name>
    <name evidence="7" type="ORF">MtrunA17_Chr2g0278051</name>
</gene>
<dbReference type="PaxDb" id="3880-AES63306"/>
<proteinExistence type="inferred from homology"/>
<reference evidence="8" key="3">
    <citation type="submission" date="2015-04" db="UniProtKB">
        <authorList>
            <consortium name="EnsemblPlants"/>
        </authorList>
    </citation>
    <scope>IDENTIFICATION</scope>
    <source>
        <strain evidence="8">cv. Jemalong A17</strain>
    </source>
</reference>
<evidence type="ECO:0000256" key="3">
    <source>
        <dbReference type="ARBA" id="ARBA00022640"/>
    </source>
</evidence>
<comment type="similarity">
    <text evidence="2">Belongs to the PAP/fibrillin family.</text>
</comment>
<dbReference type="OrthoDB" id="189024at2759"/>
<dbReference type="KEGG" id="mtr:11429223"/>
<sequence length="243" mass="26992">MALSSTSLISPLNTTNHSHQKLLHSPIPSSYSSSHFLITPLIHHNHNLATISQKWRTNVSFFPAIFKKGKDASTIKEELLDAIASLDRGADATPEDQQSVDQIARQLEAVNPTKQPLKSSLLDGKWELIYTTSQSILQTKRPKLLRSVTNYQAINADTLRAQNMESGPFFNQVTADLTPINAKKVAVKFDTFKIGGLIPVKAPDTARGELEITYLDEELRVSRGDKGNLFILKMVDPSYRVPV</sequence>
<keyword evidence="9" id="KW-1185">Reference proteome</keyword>
<evidence type="ECO:0000313" key="9">
    <source>
        <dbReference type="Proteomes" id="UP000002051"/>
    </source>
</evidence>
<evidence type="ECO:0000256" key="1">
    <source>
        <dbReference type="ARBA" id="ARBA00004474"/>
    </source>
</evidence>
<dbReference type="InterPro" id="IPR006843">
    <property type="entry name" value="PAP/fibrillin_dom"/>
</dbReference>
<dbReference type="Proteomes" id="UP000002051">
    <property type="component" value="Chromosome 2"/>
</dbReference>
<dbReference type="Proteomes" id="UP000265566">
    <property type="component" value="Chromosome 2"/>
</dbReference>
<dbReference type="eggNOG" id="ENOG502QSMF">
    <property type="taxonomic scope" value="Eukaryota"/>
</dbReference>
<keyword evidence="3" id="KW-0934">Plastid</keyword>
<dbReference type="InterPro" id="IPR039633">
    <property type="entry name" value="PAP"/>
</dbReference>
<reference evidence="10" key="4">
    <citation type="journal article" date="2018" name="Nat. Plants">
        <title>Whole-genome landscape of Medicago truncatula symbiotic genes.</title>
        <authorList>
            <person name="Pecrix Y."/>
            <person name="Staton S.E."/>
            <person name="Sallet E."/>
            <person name="Lelandais-Briere C."/>
            <person name="Moreau S."/>
            <person name="Carrere S."/>
            <person name="Blein T."/>
            <person name="Jardinaud M.F."/>
            <person name="Latrasse D."/>
            <person name="Zouine M."/>
            <person name="Zahm M."/>
            <person name="Kreplak J."/>
            <person name="Mayjonade B."/>
            <person name="Satge C."/>
            <person name="Perez M."/>
            <person name="Cauet S."/>
            <person name="Marande W."/>
            <person name="Chantry-Darmon C."/>
            <person name="Lopez-Roques C."/>
            <person name="Bouchez O."/>
            <person name="Berard A."/>
            <person name="Debelle F."/>
            <person name="Munos S."/>
            <person name="Bendahmane A."/>
            <person name="Berges H."/>
            <person name="Niebel A."/>
            <person name="Buitink J."/>
            <person name="Frugier F."/>
            <person name="Benhamed M."/>
            <person name="Crespi M."/>
            <person name="Gouzy J."/>
            <person name="Gamas P."/>
        </authorList>
    </citation>
    <scope>NUCLEOTIDE SEQUENCE [LARGE SCALE GENOMIC DNA]</scope>
    <source>
        <strain evidence="10">cv. Jemalong A17</strain>
    </source>
</reference>
<dbReference type="AlphaFoldDB" id="G7IJW8"/>
<accession>G7IJW8</accession>
<evidence type="ECO:0000256" key="4">
    <source>
        <dbReference type="ARBA" id="ARBA00022946"/>
    </source>
</evidence>
<evidence type="ECO:0000313" key="6">
    <source>
        <dbReference type="EMBL" id="AES63306.2"/>
    </source>
</evidence>
<dbReference type="GO" id="GO:0009535">
    <property type="term" value="C:chloroplast thylakoid membrane"/>
    <property type="evidence" value="ECO:0000318"/>
    <property type="project" value="GO_Central"/>
</dbReference>
<evidence type="ECO:0000259" key="5">
    <source>
        <dbReference type="Pfam" id="PF04755"/>
    </source>
</evidence>